<organism evidence="2 3">
    <name type="scientific">Clostridium thailandense</name>
    <dbReference type="NCBI Taxonomy" id="2794346"/>
    <lineage>
        <taxon>Bacteria</taxon>
        <taxon>Bacillati</taxon>
        <taxon>Bacillota</taxon>
        <taxon>Clostridia</taxon>
        <taxon>Eubacteriales</taxon>
        <taxon>Clostridiaceae</taxon>
        <taxon>Clostridium</taxon>
    </lineage>
</organism>
<feature type="transmembrane region" description="Helical" evidence="1">
    <location>
        <begin position="34"/>
        <end position="54"/>
    </location>
</feature>
<accession>A0A949TQK4</accession>
<sequence>MLKLTWIELFLRTIPEMFIFIWGIHVLSKKCINIGNYIFFSILMAVIIFFVRWLPIYFGVHMIINIILTISVVVIIGIPIIKAIYSTLLMYFILSLSEFINMAILNLLNSQTSFQLSNPLIKCELFSPSLFSTLLFVIVMNYLSNIKNREKIYEK</sequence>
<evidence type="ECO:0000313" key="3">
    <source>
        <dbReference type="Proteomes" id="UP000694308"/>
    </source>
</evidence>
<dbReference type="RefSeq" id="WP_218318444.1">
    <property type="nucleotide sequence ID" value="NZ_JAEEGC010000003.1"/>
</dbReference>
<dbReference type="Proteomes" id="UP000694308">
    <property type="component" value="Unassembled WGS sequence"/>
</dbReference>
<keyword evidence="3" id="KW-1185">Reference proteome</keyword>
<dbReference type="EMBL" id="JAEEGC010000003">
    <property type="protein sequence ID" value="MBV7271406.1"/>
    <property type="molecule type" value="Genomic_DNA"/>
</dbReference>
<feature type="transmembrane region" description="Helical" evidence="1">
    <location>
        <begin position="88"/>
        <end position="105"/>
    </location>
</feature>
<protein>
    <submittedName>
        <fullName evidence="2">Uncharacterized protein</fullName>
    </submittedName>
</protein>
<feature type="transmembrane region" description="Helical" evidence="1">
    <location>
        <begin position="60"/>
        <end position="81"/>
    </location>
</feature>
<name>A0A949TQK4_9CLOT</name>
<evidence type="ECO:0000313" key="2">
    <source>
        <dbReference type="EMBL" id="MBV7271406.1"/>
    </source>
</evidence>
<reference evidence="2" key="1">
    <citation type="submission" date="2020-12" db="EMBL/GenBank/DDBJ databases">
        <title>Clostridium thailandense sp. nov., a novel acetogenic bacterium isolated from peat land soil in Thailand.</title>
        <authorList>
            <person name="Chaikitkaew S."/>
            <person name="Birkeland N.K."/>
        </authorList>
    </citation>
    <scope>NUCLEOTIDE SEQUENCE</scope>
    <source>
        <strain evidence="2">PL3</strain>
    </source>
</reference>
<feature type="transmembrane region" description="Helical" evidence="1">
    <location>
        <begin position="125"/>
        <end position="143"/>
    </location>
</feature>
<evidence type="ECO:0000256" key="1">
    <source>
        <dbReference type="SAM" id="Phobius"/>
    </source>
</evidence>
<proteinExistence type="predicted"/>
<dbReference type="AlphaFoldDB" id="A0A949TQK4"/>
<gene>
    <name evidence="2" type="ORF">I6U48_00530</name>
</gene>
<keyword evidence="1" id="KW-1133">Transmembrane helix</keyword>
<feature type="transmembrane region" description="Helical" evidence="1">
    <location>
        <begin position="6"/>
        <end position="27"/>
    </location>
</feature>
<keyword evidence="1" id="KW-0812">Transmembrane</keyword>
<comment type="caution">
    <text evidence="2">The sequence shown here is derived from an EMBL/GenBank/DDBJ whole genome shotgun (WGS) entry which is preliminary data.</text>
</comment>
<keyword evidence="1" id="KW-0472">Membrane</keyword>